<evidence type="ECO:0000256" key="3">
    <source>
        <dbReference type="ARBA" id="ARBA00023125"/>
    </source>
</evidence>
<evidence type="ECO:0000313" key="8">
    <source>
        <dbReference type="Proteomes" id="UP000250870"/>
    </source>
</evidence>
<keyword evidence="5" id="KW-0812">Transmembrane</keyword>
<dbReference type="InterPro" id="IPR005119">
    <property type="entry name" value="LysR_subst-bd"/>
</dbReference>
<keyword evidence="2" id="KW-0805">Transcription regulation</keyword>
<keyword evidence="4" id="KW-0804">Transcription</keyword>
<evidence type="ECO:0000256" key="1">
    <source>
        <dbReference type="ARBA" id="ARBA00009437"/>
    </source>
</evidence>
<keyword evidence="5" id="KW-0472">Membrane</keyword>
<dbReference type="AlphaFoldDB" id="A0A329VPE6"/>
<dbReference type="SUPFAM" id="SSF53850">
    <property type="entry name" value="Periplasmic binding protein-like II"/>
    <property type="match status" value="1"/>
</dbReference>
<dbReference type="PANTHER" id="PTHR30346">
    <property type="entry name" value="TRANSCRIPTIONAL DUAL REGULATOR HCAR-RELATED"/>
    <property type="match status" value="1"/>
</dbReference>
<evidence type="ECO:0000256" key="5">
    <source>
        <dbReference type="SAM" id="Phobius"/>
    </source>
</evidence>
<dbReference type="PROSITE" id="PS50931">
    <property type="entry name" value="HTH_LYSR"/>
    <property type="match status" value="1"/>
</dbReference>
<dbReference type="InterPro" id="IPR036390">
    <property type="entry name" value="WH_DNA-bd_sf"/>
</dbReference>
<dbReference type="GO" id="GO:0032993">
    <property type="term" value="C:protein-DNA complex"/>
    <property type="evidence" value="ECO:0007669"/>
    <property type="project" value="TreeGrafter"/>
</dbReference>
<name>A0A329VPE6_9GAMM</name>
<dbReference type="GO" id="GO:0003700">
    <property type="term" value="F:DNA-binding transcription factor activity"/>
    <property type="evidence" value="ECO:0007669"/>
    <property type="project" value="InterPro"/>
</dbReference>
<dbReference type="SUPFAM" id="SSF46785">
    <property type="entry name" value="Winged helix' DNA-binding domain"/>
    <property type="match status" value="1"/>
</dbReference>
<accession>A0A329VPE6</accession>
<dbReference type="InterPro" id="IPR036388">
    <property type="entry name" value="WH-like_DNA-bd_sf"/>
</dbReference>
<evidence type="ECO:0000256" key="2">
    <source>
        <dbReference type="ARBA" id="ARBA00023015"/>
    </source>
</evidence>
<reference evidence="7 8" key="1">
    <citation type="journal article" date="2018" name="Int. J. Syst. Evol. Microbiol.">
        <title>Whole-genome-based revisit of Photorhabdus phylogeny: proposal for the elevation of most Photorhabdus subspecies to the species level and description of one novel species Photorhabdus bodei sp. nov., and one novel subspecies Photorhabdus laumondii subsp. clarkei subsp. nov.</title>
        <authorList>
            <person name="Machado R.A.R."/>
            <person name="Wuthrich D."/>
            <person name="Kuhnert P."/>
            <person name="Arce C.C.M."/>
            <person name="Thonen L."/>
            <person name="Ruiz C."/>
            <person name="Zhang X."/>
            <person name="Robert C.A.M."/>
            <person name="Karimi J."/>
            <person name="Kamali S."/>
            <person name="Ma J."/>
            <person name="Bruggmann R."/>
            <person name="Erb M."/>
        </authorList>
    </citation>
    <scope>NUCLEOTIDE SEQUENCE [LARGE SCALE GENOMIC DNA]</scope>
    <source>
        <strain evidence="7 8">BOJ-47</strain>
    </source>
</reference>
<dbReference type="Pfam" id="PF03466">
    <property type="entry name" value="LysR_substrate"/>
    <property type="match status" value="1"/>
</dbReference>
<keyword evidence="3" id="KW-0238">DNA-binding</keyword>
<sequence length="294" mass="33370">MELRHLRYFIAVAEELNFTRAAKKLHTAQPSLSQQIKDLEDYIGSTLLERNKRRVSLTKAGEVFFQQARLILDNAEKAKKMARRAAQEQIVLTIGFVPSAEVKVLPEVIPVFRLAHPGAKIELISLFNPGQEEKLLQGDIDVAFMRPPIKSDYIDFKVILNEPLVVLMPANHRLRYCEKISVDDLQGENFITPDPTQSGVLQQIIENYFTEHNVVPNIIQTANNMLLILNMVSLNLGCAIVPFYITSIMTDAVICRPLSGYSPTIELIMAWRKDNTSELLSHLIDVVENKYLQE</sequence>
<keyword evidence="5" id="KW-1133">Transmembrane helix</keyword>
<organism evidence="7 8">
    <name type="scientific">Photorhabdus laumondii subsp. clarkei</name>
    <dbReference type="NCBI Taxonomy" id="2029685"/>
    <lineage>
        <taxon>Bacteria</taxon>
        <taxon>Pseudomonadati</taxon>
        <taxon>Pseudomonadota</taxon>
        <taxon>Gammaproteobacteria</taxon>
        <taxon>Enterobacterales</taxon>
        <taxon>Morganellaceae</taxon>
        <taxon>Photorhabdus</taxon>
    </lineage>
</organism>
<dbReference type="FunFam" id="1.10.10.10:FF:000001">
    <property type="entry name" value="LysR family transcriptional regulator"/>
    <property type="match status" value="1"/>
</dbReference>
<evidence type="ECO:0000259" key="6">
    <source>
        <dbReference type="PROSITE" id="PS50931"/>
    </source>
</evidence>
<dbReference type="PANTHER" id="PTHR30346:SF0">
    <property type="entry name" value="HCA OPERON TRANSCRIPTIONAL ACTIVATOR HCAR"/>
    <property type="match status" value="1"/>
</dbReference>
<proteinExistence type="inferred from homology"/>
<dbReference type="InterPro" id="IPR000847">
    <property type="entry name" value="LysR_HTH_N"/>
</dbReference>
<gene>
    <name evidence="7" type="ORF">CKY01_01895</name>
</gene>
<dbReference type="PRINTS" id="PR00039">
    <property type="entry name" value="HTHLYSR"/>
</dbReference>
<dbReference type="CDD" id="cd08450">
    <property type="entry name" value="PBP2_HcaR"/>
    <property type="match status" value="1"/>
</dbReference>
<comment type="caution">
    <text evidence="7">The sequence shown here is derived from an EMBL/GenBank/DDBJ whole genome shotgun (WGS) entry which is preliminary data.</text>
</comment>
<evidence type="ECO:0000256" key="4">
    <source>
        <dbReference type="ARBA" id="ARBA00023163"/>
    </source>
</evidence>
<evidence type="ECO:0000313" key="7">
    <source>
        <dbReference type="EMBL" id="RAW93694.1"/>
    </source>
</evidence>
<dbReference type="RefSeq" id="WP_113024500.1">
    <property type="nucleotide sequence ID" value="NZ_CAWNWQ010000001.1"/>
</dbReference>
<dbReference type="Gene3D" id="3.40.190.10">
    <property type="entry name" value="Periplasmic binding protein-like II"/>
    <property type="match status" value="2"/>
</dbReference>
<comment type="similarity">
    <text evidence="1">Belongs to the LysR transcriptional regulatory family.</text>
</comment>
<feature type="transmembrane region" description="Helical" evidence="5">
    <location>
        <begin position="226"/>
        <end position="245"/>
    </location>
</feature>
<dbReference type="GO" id="GO:0003677">
    <property type="term" value="F:DNA binding"/>
    <property type="evidence" value="ECO:0007669"/>
    <property type="project" value="UniProtKB-KW"/>
</dbReference>
<dbReference type="Gene3D" id="1.10.10.10">
    <property type="entry name" value="Winged helix-like DNA-binding domain superfamily/Winged helix DNA-binding domain"/>
    <property type="match status" value="1"/>
</dbReference>
<dbReference type="EMBL" id="NSCI01000001">
    <property type="protein sequence ID" value="RAW93694.1"/>
    <property type="molecule type" value="Genomic_DNA"/>
</dbReference>
<dbReference type="NCBIfam" id="NF007385">
    <property type="entry name" value="PRK09906.1"/>
    <property type="match status" value="1"/>
</dbReference>
<protein>
    <submittedName>
        <fullName evidence="7">Transcriptional regulator</fullName>
    </submittedName>
</protein>
<dbReference type="Pfam" id="PF00126">
    <property type="entry name" value="HTH_1"/>
    <property type="match status" value="1"/>
</dbReference>
<feature type="domain" description="HTH lysR-type" evidence="6">
    <location>
        <begin position="1"/>
        <end position="58"/>
    </location>
</feature>
<dbReference type="Proteomes" id="UP000250870">
    <property type="component" value="Unassembled WGS sequence"/>
</dbReference>